<feature type="transmembrane region" description="Helical" evidence="1">
    <location>
        <begin position="93"/>
        <end position="113"/>
    </location>
</feature>
<dbReference type="STRING" id="870435.A0A0C3PEF9"/>
<feature type="transmembrane region" description="Helical" evidence="1">
    <location>
        <begin position="162"/>
        <end position="186"/>
    </location>
</feature>
<dbReference type="AlphaFoldDB" id="A0A0C3PEF9"/>
<reference evidence="3" key="2">
    <citation type="submission" date="2015-01" db="EMBL/GenBank/DDBJ databases">
        <title>Evolutionary Origins and Diversification of the Mycorrhizal Mutualists.</title>
        <authorList>
            <consortium name="DOE Joint Genome Institute"/>
            <consortium name="Mycorrhizal Genomics Consortium"/>
            <person name="Kohler A."/>
            <person name="Kuo A."/>
            <person name="Nagy L.G."/>
            <person name="Floudas D."/>
            <person name="Copeland A."/>
            <person name="Barry K.W."/>
            <person name="Cichocki N."/>
            <person name="Veneault-Fourrey C."/>
            <person name="LaButti K."/>
            <person name="Lindquist E.A."/>
            <person name="Lipzen A."/>
            <person name="Lundell T."/>
            <person name="Morin E."/>
            <person name="Murat C."/>
            <person name="Riley R."/>
            <person name="Ohm R."/>
            <person name="Sun H."/>
            <person name="Tunlid A."/>
            <person name="Henrissat B."/>
            <person name="Grigoriev I.V."/>
            <person name="Hibbett D.S."/>
            <person name="Martin F."/>
        </authorList>
    </citation>
    <scope>NUCLEOTIDE SEQUENCE [LARGE SCALE GENOMIC DNA]</scope>
    <source>
        <strain evidence="3">Marx 270</strain>
    </source>
</reference>
<feature type="transmembrane region" description="Helical" evidence="1">
    <location>
        <begin position="51"/>
        <end position="73"/>
    </location>
</feature>
<accession>A0A0C3PEF9</accession>
<keyword evidence="1" id="KW-0472">Membrane</keyword>
<name>A0A0C3PEF9_PISTI</name>
<gene>
    <name evidence="2" type="ORF">M404DRAFT_24328</name>
</gene>
<keyword evidence="1" id="KW-1133">Transmembrane helix</keyword>
<protein>
    <submittedName>
        <fullName evidence="2">Uncharacterized protein</fullName>
    </submittedName>
</protein>
<evidence type="ECO:0000313" key="3">
    <source>
        <dbReference type="Proteomes" id="UP000054217"/>
    </source>
</evidence>
<dbReference type="InParanoid" id="A0A0C3PEF9"/>
<evidence type="ECO:0000256" key="1">
    <source>
        <dbReference type="SAM" id="Phobius"/>
    </source>
</evidence>
<sequence>MPEASHELYPLRSRRDSFVEIHASSPTLTEAGSAYDKVGRQRAWSVTDPRCICCALHVILVIIHVLLLVAHAFKLDQHIIVTLSLNSPEVASVGLATILQIFGTGSGILLVWLTQRLALRRDLLQRQTLTATHDKAAAWSGLGAALQTLWKQTKVKAATYDVFLVTLYLGAIAVFHVTSSSLLTLLPISGMTNVPVQYGMLNLTDLSLDSYWNGAAALVRTVAGFPEVPKIGLQNATLYETIVGETFVVGNATAGAVTFGAQCYSLSNVSATLNPTQNGSYTVSATHGSQPPVTYSPIYGLHENVAYAVHAYGKAVTILATPPILDASNNSGSIFNITQTRSTAGGSNVTETVSIQIMTCVLSKTHQVTTIDAFTSTLQSVDPVSPSPSSTWTPWLANSTGNPDPQLDWFGDAWNLSAVSSDFYGPTHCGEPECFLSFLDEQVLTLPTDEMIILTNGRYVQVLDGVSGLALLCYGSRSKHRSKHHPDALSYTV</sequence>
<dbReference type="HOGENOM" id="CLU_662426_0_0_1"/>
<proteinExistence type="predicted"/>
<dbReference type="Proteomes" id="UP000054217">
    <property type="component" value="Unassembled WGS sequence"/>
</dbReference>
<organism evidence="2 3">
    <name type="scientific">Pisolithus tinctorius Marx 270</name>
    <dbReference type="NCBI Taxonomy" id="870435"/>
    <lineage>
        <taxon>Eukaryota</taxon>
        <taxon>Fungi</taxon>
        <taxon>Dikarya</taxon>
        <taxon>Basidiomycota</taxon>
        <taxon>Agaricomycotina</taxon>
        <taxon>Agaricomycetes</taxon>
        <taxon>Agaricomycetidae</taxon>
        <taxon>Boletales</taxon>
        <taxon>Sclerodermatineae</taxon>
        <taxon>Pisolithaceae</taxon>
        <taxon>Pisolithus</taxon>
    </lineage>
</organism>
<keyword evidence="1" id="KW-0812">Transmembrane</keyword>
<evidence type="ECO:0000313" key="2">
    <source>
        <dbReference type="EMBL" id="KIO06611.1"/>
    </source>
</evidence>
<reference evidence="2 3" key="1">
    <citation type="submission" date="2014-04" db="EMBL/GenBank/DDBJ databases">
        <authorList>
            <consortium name="DOE Joint Genome Institute"/>
            <person name="Kuo A."/>
            <person name="Kohler A."/>
            <person name="Costa M.D."/>
            <person name="Nagy L.G."/>
            <person name="Floudas D."/>
            <person name="Copeland A."/>
            <person name="Barry K.W."/>
            <person name="Cichocki N."/>
            <person name="Veneault-Fourrey C."/>
            <person name="LaButti K."/>
            <person name="Lindquist E.A."/>
            <person name="Lipzen A."/>
            <person name="Lundell T."/>
            <person name="Morin E."/>
            <person name="Murat C."/>
            <person name="Sun H."/>
            <person name="Tunlid A."/>
            <person name="Henrissat B."/>
            <person name="Grigoriev I.V."/>
            <person name="Hibbett D.S."/>
            <person name="Martin F."/>
            <person name="Nordberg H.P."/>
            <person name="Cantor M.N."/>
            <person name="Hua S.X."/>
        </authorList>
    </citation>
    <scope>NUCLEOTIDE SEQUENCE [LARGE SCALE GENOMIC DNA]</scope>
    <source>
        <strain evidence="2 3">Marx 270</strain>
    </source>
</reference>
<dbReference type="OrthoDB" id="2644397at2759"/>
<keyword evidence="3" id="KW-1185">Reference proteome</keyword>
<dbReference type="EMBL" id="KN831962">
    <property type="protein sequence ID" value="KIO06611.1"/>
    <property type="molecule type" value="Genomic_DNA"/>
</dbReference>